<dbReference type="Gene3D" id="1.10.10.10">
    <property type="entry name" value="Winged helix-like DNA-binding domain superfamily/Winged helix DNA-binding domain"/>
    <property type="match status" value="1"/>
</dbReference>
<reference evidence="2 3" key="1">
    <citation type="submission" date="2021-06" db="EMBL/GenBank/DDBJ databases">
        <title>Genome-based taxonomic framework of Microbacterium strains isolated from marine environment, the description of four new species and reclassification of four preexisting species.</title>
        <authorList>
            <person name="Lee S.D."/>
            <person name="Kim S.-M."/>
            <person name="Byeon Y.-S."/>
            <person name="Yang H.L."/>
            <person name="Kim I.S."/>
        </authorList>
    </citation>
    <scope>NUCLEOTIDE SEQUENCE [LARGE SCALE GENOMIC DNA]</scope>
    <source>
        <strain evidence="2 3">SSW1-36</strain>
    </source>
</reference>
<name>A0ABY4IPX3_9MICO</name>
<keyword evidence="3" id="KW-1185">Reference proteome</keyword>
<dbReference type="InterPro" id="IPR036390">
    <property type="entry name" value="WH_DNA-bd_sf"/>
</dbReference>
<organism evidence="2 3">
    <name type="scientific">Microbacterium galbinum</name>
    <dbReference type="NCBI Taxonomy" id="2851646"/>
    <lineage>
        <taxon>Bacteria</taxon>
        <taxon>Bacillati</taxon>
        <taxon>Actinomycetota</taxon>
        <taxon>Actinomycetes</taxon>
        <taxon>Micrococcales</taxon>
        <taxon>Microbacteriaceae</taxon>
        <taxon>Microbacterium</taxon>
    </lineage>
</organism>
<evidence type="ECO:0000313" key="2">
    <source>
        <dbReference type="EMBL" id="UPL14866.1"/>
    </source>
</evidence>
<protein>
    <submittedName>
        <fullName evidence="2">MarR family transcriptional regulator</fullName>
    </submittedName>
</protein>
<dbReference type="Proteomes" id="UP000831963">
    <property type="component" value="Chromosome"/>
</dbReference>
<evidence type="ECO:0000313" key="3">
    <source>
        <dbReference type="Proteomes" id="UP000831963"/>
    </source>
</evidence>
<dbReference type="InterPro" id="IPR036388">
    <property type="entry name" value="WH-like_DNA-bd_sf"/>
</dbReference>
<dbReference type="EMBL" id="CP078077">
    <property type="protein sequence ID" value="UPL14866.1"/>
    <property type="molecule type" value="Genomic_DNA"/>
</dbReference>
<feature type="domain" description="HTH marR-type" evidence="1">
    <location>
        <begin position="63"/>
        <end position="107"/>
    </location>
</feature>
<dbReference type="SUPFAM" id="SSF46785">
    <property type="entry name" value="Winged helix' DNA-binding domain"/>
    <property type="match status" value="1"/>
</dbReference>
<dbReference type="Pfam" id="PF12802">
    <property type="entry name" value="MarR_2"/>
    <property type="match status" value="1"/>
</dbReference>
<accession>A0ABY4IPX3</accession>
<gene>
    <name evidence="2" type="ORF">KV396_10400</name>
</gene>
<proteinExistence type="predicted"/>
<sequence length="161" mass="17554">MSTAEAPATIWNAIDQSYALDVARAVERVRVAEDQLARRRQASCGPSPLLREITRLIAEADHRNEAITPGDLASELQVTTAAISKALEKLETARVITTQRNPADSRSKLLVPLRRIDPSEGLDATAVAVHRIATDLSAEQSAVVSDFLEKVADLITRECRD</sequence>
<dbReference type="InterPro" id="IPR000835">
    <property type="entry name" value="HTH_MarR-typ"/>
</dbReference>
<dbReference type="RefSeq" id="WP_247623247.1">
    <property type="nucleotide sequence ID" value="NZ_CP078077.1"/>
</dbReference>
<evidence type="ECO:0000259" key="1">
    <source>
        <dbReference type="Pfam" id="PF12802"/>
    </source>
</evidence>